<dbReference type="PANTHER" id="PTHR42844:SF1">
    <property type="entry name" value="DIHYDRONEOPTERIN ALDOLASE 1-RELATED"/>
    <property type="match status" value="1"/>
</dbReference>
<comment type="similarity">
    <text evidence="3 6">Belongs to the DHNA family.</text>
</comment>
<protein>
    <recommendedName>
        <fullName evidence="6">7,8-dihydroneopterin aldolase</fullName>
        <ecNumber evidence="6">4.1.2.25</ecNumber>
    </recommendedName>
</protein>
<dbReference type="GO" id="GO:0004150">
    <property type="term" value="F:dihydroneopterin aldolase activity"/>
    <property type="evidence" value="ECO:0007669"/>
    <property type="project" value="UniProtKB-UniRule"/>
</dbReference>
<dbReference type="CDD" id="cd00534">
    <property type="entry name" value="DHNA_DHNTPE"/>
    <property type="match status" value="1"/>
</dbReference>
<evidence type="ECO:0000256" key="1">
    <source>
        <dbReference type="ARBA" id="ARBA00001353"/>
    </source>
</evidence>
<dbReference type="EC" id="4.1.2.25" evidence="6"/>
<evidence type="ECO:0000256" key="3">
    <source>
        <dbReference type="ARBA" id="ARBA00005708"/>
    </source>
</evidence>
<feature type="domain" description="Dihydroneopterin aldolase/epimerase" evidence="7">
    <location>
        <begin position="11"/>
        <end position="121"/>
    </location>
</feature>
<dbReference type="OrthoDB" id="7580479at2"/>
<gene>
    <name evidence="8" type="ORF">SCALIN_C07_0008</name>
</gene>
<dbReference type="SMART" id="SM00905">
    <property type="entry name" value="FolB"/>
    <property type="match status" value="1"/>
</dbReference>
<dbReference type="Pfam" id="PF02152">
    <property type="entry name" value="FolB"/>
    <property type="match status" value="1"/>
</dbReference>
<reference evidence="9" key="1">
    <citation type="journal article" date="2017" name="Environ. Microbiol. Rep.">
        <title>Genetic Diversity of Marine Anaerobic Ammonium-Oxidizing Bacteria as Revealed by Genomic and Proteomic Analyses of 'Candidatus Scalindua japonica'.</title>
        <authorList>
            <person name="Oshiki M."/>
            <person name="Mizuto K."/>
            <person name="Kimura Z."/>
            <person name="Kindaichi T."/>
            <person name="Satoh H."/>
            <person name="Okabe S."/>
        </authorList>
    </citation>
    <scope>NUCLEOTIDE SEQUENCE [LARGE SCALE GENOMIC DNA]</scope>
    <source>
        <strain evidence="9">husup-a2</strain>
    </source>
</reference>
<dbReference type="EMBL" id="BAOS01000007">
    <property type="protein sequence ID" value="GAX60197.1"/>
    <property type="molecule type" value="Genomic_DNA"/>
</dbReference>
<comment type="pathway">
    <text evidence="2 6">Cofactor biosynthesis; tetrahydrofolate biosynthesis; 2-amino-4-hydroxy-6-hydroxymethyl-7,8-dihydropteridine diphosphate from 7,8-dihydroneopterin triphosphate: step 3/4.</text>
</comment>
<dbReference type="NCBIfam" id="TIGR00525">
    <property type="entry name" value="folB"/>
    <property type="match status" value="1"/>
</dbReference>
<accession>A0A286TWD0</accession>
<dbReference type="GO" id="GO:0046656">
    <property type="term" value="P:folic acid biosynthetic process"/>
    <property type="evidence" value="ECO:0007669"/>
    <property type="project" value="UniProtKB-UniRule"/>
</dbReference>
<dbReference type="Gene3D" id="3.30.1130.10">
    <property type="match status" value="1"/>
</dbReference>
<dbReference type="InterPro" id="IPR006156">
    <property type="entry name" value="Dihydroneopterin_aldolase"/>
</dbReference>
<dbReference type="GO" id="GO:0005737">
    <property type="term" value="C:cytoplasm"/>
    <property type="evidence" value="ECO:0007669"/>
    <property type="project" value="TreeGrafter"/>
</dbReference>
<comment type="catalytic activity">
    <reaction evidence="1 6">
        <text>7,8-dihydroneopterin = 6-hydroxymethyl-7,8-dihydropterin + glycolaldehyde</text>
        <dbReference type="Rhea" id="RHEA:10540"/>
        <dbReference type="ChEBI" id="CHEBI:17001"/>
        <dbReference type="ChEBI" id="CHEBI:17071"/>
        <dbReference type="ChEBI" id="CHEBI:44841"/>
        <dbReference type="EC" id="4.1.2.25"/>
    </reaction>
</comment>
<dbReference type="UniPathway" id="UPA00077">
    <property type="reaction ID" value="UER00154"/>
</dbReference>
<sequence length="128" mass="14572">MNEVSEYNDKIHIRDLALRCIIGINPEERTEKQDVIINVVLFTDTRIAGQTDSLGDSVDYKTVKKTILALVECSEFLLIERLAEEIAKVCLDNLRVQKVNVTVDKPGALRYTRSVAVEIMRTRKCYGQ</sequence>
<evidence type="ECO:0000259" key="7">
    <source>
        <dbReference type="SMART" id="SM00905"/>
    </source>
</evidence>
<evidence type="ECO:0000256" key="4">
    <source>
        <dbReference type="ARBA" id="ARBA00022909"/>
    </source>
</evidence>
<proteinExistence type="inferred from homology"/>
<dbReference type="GO" id="GO:0046654">
    <property type="term" value="P:tetrahydrofolate biosynthetic process"/>
    <property type="evidence" value="ECO:0007669"/>
    <property type="project" value="UniProtKB-UniRule"/>
</dbReference>
<evidence type="ECO:0000256" key="5">
    <source>
        <dbReference type="ARBA" id="ARBA00023239"/>
    </source>
</evidence>
<dbReference type="PANTHER" id="PTHR42844">
    <property type="entry name" value="DIHYDRONEOPTERIN ALDOLASE 1-RELATED"/>
    <property type="match status" value="1"/>
</dbReference>
<dbReference type="RefSeq" id="WP_096893486.1">
    <property type="nucleotide sequence ID" value="NZ_BAOS01000007.1"/>
</dbReference>
<dbReference type="InterPro" id="IPR006157">
    <property type="entry name" value="FolB_dom"/>
</dbReference>
<organism evidence="8 9">
    <name type="scientific">Candidatus Scalindua japonica</name>
    <dbReference type="NCBI Taxonomy" id="1284222"/>
    <lineage>
        <taxon>Bacteria</taxon>
        <taxon>Pseudomonadati</taxon>
        <taxon>Planctomycetota</taxon>
        <taxon>Candidatus Brocadiia</taxon>
        <taxon>Candidatus Brocadiales</taxon>
        <taxon>Candidatus Scalinduaceae</taxon>
        <taxon>Candidatus Scalindua</taxon>
    </lineage>
</organism>
<keyword evidence="9" id="KW-1185">Reference proteome</keyword>
<evidence type="ECO:0000256" key="6">
    <source>
        <dbReference type="RuleBase" id="RU362079"/>
    </source>
</evidence>
<dbReference type="InterPro" id="IPR043133">
    <property type="entry name" value="GTP-CH-I_C/QueF"/>
</dbReference>
<keyword evidence="5 6" id="KW-0456">Lyase</keyword>
<name>A0A286TWD0_9BACT</name>
<dbReference type="NCBIfam" id="TIGR00526">
    <property type="entry name" value="folB_dom"/>
    <property type="match status" value="1"/>
</dbReference>
<evidence type="ECO:0000313" key="8">
    <source>
        <dbReference type="EMBL" id="GAX60197.1"/>
    </source>
</evidence>
<evidence type="ECO:0000256" key="2">
    <source>
        <dbReference type="ARBA" id="ARBA00005013"/>
    </source>
</evidence>
<comment type="function">
    <text evidence="6">Catalyzes the conversion of 7,8-dihydroneopterin to 6-hydroxymethyl-7,8-dihydropterin.</text>
</comment>
<keyword evidence="4 6" id="KW-0289">Folate biosynthesis</keyword>
<comment type="caution">
    <text evidence="8">The sequence shown here is derived from an EMBL/GenBank/DDBJ whole genome shotgun (WGS) entry which is preliminary data.</text>
</comment>
<evidence type="ECO:0000313" key="9">
    <source>
        <dbReference type="Proteomes" id="UP000218542"/>
    </source>
</evidence>
<dbReference type="Proteomes" id="UP000218542">
    <property type="component" value="Unassembled WGS sequence"/>
</dbReference>
<dbReference type="SUPFAM" id="SSF55620">
    <property type="entry name" value="Tetrahydrobiopterin biosynthesis enzymes-like"/>
    <property type="match status" value="1"/>
</dbReference>
<dbReference type="AlphaFoldDB" id="A0A286TWD0"/>